<reference evidence="1 2" key="1">
    <citation type="submission" date="2022-05" db="EMBL/GenBank/DDBJ databases">
        <title>Chromosome-level reference genomes for two strains of Caenorhabditis briggsae: an improved platform for comparative genomics.</title>
        <authorList>
            <person name="Stevens L."/>
            <person name="Andersen E.C."/>
        </authorList>
    </citation>
    <scope>NUCLEOTIDE SEQUENCE [LARGE SCALE GENOMIC DNA]</scope>
    <source>
        <strain evidence="1">QX1410_ONT</strain>
        <tissue evidence="1">Whole-organism</tissue>
    </source>
</reference>
<evidence type="ECO:0000313" key="1">
    <source>
        <dbReference type="EMBL" id="ULT81788.1"/>
    </source>
</evidence>
<organism evidence="1 2">
    <name type="scientific">Caenorhabditis briggsae</name>
    <dbReference type="NCBI Taxonomy" id="6238"/>
    <lineage>
        <taxon>Eukaryota</taxon>
        <taxon>Metazoa</taxon>
        <taxon>Ecdysozoa</taxon>
        <taxon>Nematoda</taxon>
        <taxon>Chromadorea</taxon>
        <taxon>Rhabditida</taxon>
        <taxon>Rhabditina</taxon>
        <taxon>Rhabditomorpha</taxon>
        <taxon>Rhabditoidea</taxon>
        <taxon>Rhabditidae</taxon>
        <taxon>Peloderinae</taxon>
        <taxon>Caenorhabditis</taxon>
    </lineage>
</organism>
<proteinExistence type="predicted"/>
<protein>
    <submittedName>
        <fullName evidence="1">Uncharacterized protein</fullName>
    </submittedName>
</protein>
<dbReference type="AlphaFoldDB" id="A0AAE8ZQJ5"/>
<evidence type="ECO:0000313" key="2">
    <source>
        <dbReference type="Proteomes" id="UP000827892"/>
    </source>
</evidence>
<dbReference type="Proteomes" id="UP000827892">
    <property type="component" value="Chromosome X"/>
</dbReference>
<name>A0AAE8ZQJ5_CAEBR</name>
<accession>A0AAE8ZQJ5</accession>
<dbReference type="EMBL" id="CP090896">
    <property type="protein sequence ID" value="ULT81788.1"/>
    <property type="molecule type" value="Genomic_DNA"/>
</dbReference>
<gene>
    <name evidence="1" type="ORF">L3Y34_011632</name>
</gene>
<sequence length="490" mass="55386">MMSQKMDLKEPGSGEDQSIKAIEVPTKLQMSVSSSSLEELHSQHRILHMPMKSSISIITLEDDDDVIYDGETIKEKSPILKAQKNVIKRIWNEDPVGRERKTLPGIQQTFKRMKNCGSSPMVDGIPSSSNIVTCCSPLFEESSEDIGSNRTGLENYISTVEKVVSCFQKNYLELEFSRTTDRYEKSGPQISMHLAITALNKFIESYESSSFFQEVQFVRQLFTETAFGTKIPISTVTRALHYILEISKRNSSENEFDGKAYHFSTTYKFLTNAAIHLKIEDECFSRDFTAQNVSKFVNPSSLKAGIQMFIVMISEKSAVSKTLVQFKLKRETPETSSRQEVSVSTGFGMIQCRSFLEKLIDFTNYVGFFELAAQVEIDVVTQNKEYIISLRDVLNGLSDVFIICSTHCKSRDAVRTNISGNASYNIDYNLLISHLFCLFKSLDPNFAESDLGKKIKFELLLKHDKLINGQFVEVGIVALLFLLTPITSKE</sequence>